<evidence type="ECO:0000313" key="2">
    <source>
        <dbReference type="Proteomes" id="UP001732700"/>
    </source>
</evidence>
<reference evidence="1" key="1">
    <citation type="submission" date="2021-05" db="EMBL/GenBank/DDBJ databases">
        <authorList>
            <person name="Scholz U."/>
            <person name="Mascher M."/>
            <person name="Fiebig A."/>
        </authorList>
    </citation>
    <scope>NUCLEOTIDE SEQUENCE [LARGE SCALE GENOMIC DNA]</scope>
</reference>
<protein>
    <submittedName>
        <fullName evidence="1">Uncharacterized protein</fullName>
    </submittedName>
</protein>
<name>A0ACD5Y3Q5_AVESA</name>
<keyword evidence="2" id="KW-1185">Reference proteome</keyword>
<evidence type="ECO:0000313" key="1">
    <source>
        <dbReference type="EnsemblPlants" id="AVESA.00010b.r2.5CG0898210.1.CDS.1"/>
    </source>
</evidence>
<sequence>MAAKTTACFTSLKEALLIHTRHPKLFALVLLLLAVTAFLVPLTHVMSVQPLADDMARGSHLIQIRNTGPFSAEYARLLNEIKHDVMKLAIVNIVLQVVMPALGFVRQIIAFLMASTIYFADRYSLVGVMCKAVNVYGLKGPSITIALVALLGTLLSAVMRLRSWVLSVLLLTFLLAFLIFATGASIRKINIESICA</sequence>
<proteinExistence type="predicted"/>
<accession>A0ACD5Y3Q5</accession>
<organism evidence="1 2">
    <name type="scientific">Avena sativa</name>
    <name type="common">Oat</name>
    <dbReference type="NCBI Taxonomy" id="4498"/>
    <lineage>
        <taxon>Eukaryota</taxon>
        <taxon>Viridiplantae</taxon>
        <taxon>Streptophyta</taxon>
        <taxon>Embryophyta</taxon>
        <taxon>Tracheophyta</taxon>
        <taxon>Spermatophyta</taxon>
        <taxon>Magnoliopsida</taxon>
        <taxon>Liliopsida</taxon>
        <taxon>Poales</taxon>
        <taxon>Poaceae</taxon>
        <taxon>BOP clade</taxon>
        <taxon>Pooideae</taxon>
        <taxon>Poodae</taxon>
        <taxon>Poeae</taxon>
        <taxon>Poeae Chloroplast Group 1 (Aveneae type)</taxon>
        <taxon>Aveninae</taxon>
        <taxon>Avena</taxon>
    </lineage>
</organism>
<reference evidence="1" key="2">
    <citation type="submission" date="2025-09" db="UniProtKB">
        <authorList>
            <consortium name="EnsemblPlants"/>
        </authorList>
    </citation>
    <scope>IDENTIFICATION</scope>
</reference>
<dbReference type="Proteomes" id="UP001732700">
    <property type="component" value="Chromosome 5C"/>
</dbReference>
<dbReference type="EnsemblPlants" id="AVESA.00010b.r2.5CG0898210.1">
    <property type="protein sequence ID" value="AVESA.00010b.r2.5CG0898210.1.CDS.1"/>
    <property type="gene ID" value="AVESA.00010b.r2.5CG0898210"/>
</dbReference>